<dbReference type="EMBL" id="KL367603">
    <property type="protein sequence ID" value="KFD62075.1"/>
    <property type="molecule type" value="Genomic_DNA"/>
</dbReference>
<name>A0A085MXX9_9BILA</name>
<dbReference type="Proteomes" id="UP000030758">
    <property type="component" value="Unassembled WGS sequence"/>
</dbReference>
<dbReference type="AlphaFoldDB" id="A0A085MXX9"/>
<reference evidence="1" key="1">
    <citation type="journal article" date="2014" name="Nat. Genet.">
        <title>Genome and transcriptome of the porcine whipworm Trichuris suis.</title>
        <authorList>
            <person name="Jex A.R."/>
            <person name="Nejsum P."/>
            <person name="Schwarz E.M."/>
            <person name="Hu L."/>
            <person name="Young N.D."/>
            <person name="Hall R.S."/>
            <person name="Korhonen P.K."/>
            <person name="Liao S."/>
            <person name="Thamsborg S."/>
            <person name="Xia J."/>
            <person name="Xu P."/>
            <person name="Wang S."/>
            <person name="Scheerlinck J.P."/>
            <person name="Hofmann A."/>
            <person name="Sternberg P.W."/>
            <person name="Wang J."/>
            <person name="Gasser R.B."/>
        </authorList>
    </citation>
    <scope>NUCLEOTIDE SEQUENCE [LARGE SCALE GENOMIC DNA]</scope>
    <source>
        <strain evidence="1">DCEP-RM93F</strain>
    </source>
</reference>
<accession>A0A085MXX9</accession>
<organism evidence="1">
    <name type="scientific">Trichuris suis</name>
    <name type="common">pig whipworm</name>
    <dbReference type="NCBI Taxonomy" id="68888"/>
    <lineage>
        <taxon>Eukaryota</taxon>
        <taxon>Metazoa</taxon>
        <taxon>Ecdysozoa</taxon>
        <taxon>Nematoda</taxon>
        <taxon>Enoplea</taxon>
        <taxon>Dorylaimia</taxon>
        <taxon>Trichinellida</taxon>
        <taxon>Trichuridae</taxon>
        <taxon>Trichuris</taxon>
    </lineage>
</organism>
<sequence>MIEKCSDAVDAKIFPRGAMERKSLSTYALEGSGWKVTCWKCSMCLKSAYTCFPELPALSADVSGFKLGQGLLCKSDGKIVITGHRRDDGLWALHMHVKRLATFSMAASSSETGSLQCSLDIKTSDMYHPFFRSMELP</sequence>
<evidence type="ECO:0000313" key="1">
    <source>
        <dbReference type="EMBL" id="KFD62075.1"/>
    </source>
</evidence>
<proteinExistence type="predicted"/>
<protein>
    <submittedName>
        <fullName evidence="1">Uncharacterized protein</fullName>
    </submittedName>
</protein>
<gene>
    <name evidence="1" type="ORF">M514_09409</name>
</gene>